<organism evidence="10 11">
    <name type="scientific">Paenibacillus anaericanus</name>
    <dbReference type="NCBI Taxonomy" id="170367"/>
    <lineage>
        <taxon>Bacteria</taxon>
        <taxon>Bacillati</taxon>
        <taxon>Bacillota</taxon>
        <taxon>Bacilli</taxon>
        <taxon>Bacillales</taxon>
        <taxon>Paenibacillaceae</taxon>
        <taxon>Paenibacillus</taxon>
    </lineage>
</organism>
<dbReference type="GO" id="GO:0007165">
    <property type="term" value="P:signal transduction"/>
    <property type="evidence" value="ECO:0007669"/>
    <property type="project" value="UniProtKB-KW"/>
</dbReference>
<dbReference type="CDD" id="cd06225">
    <property type="entry name" value="HAMP"/>
    <property type="match status" value="1"/>
</dbReference>
<dbReference type="PANTHER" id="PTHR32089:SF112">
    <property type="entry name" value="LYSOZYME-LIKE PROTEIN-RELATED"/>
    <property type="match status" value="1"/>
</dbReference>
<evidence type="ECO:0000256" key="2">
    <source>
        <dbReference type="ARBA" id="ARBA00022475"/>
    </source>
</evidence>
<dbReference type="PROSITE" id="PS50885">
    <property type="entry name" value="HAMP"/>
    <property type="match status" value="1"/>
</dbReference>
<accession>A0A3S1DVI4</accession>
<keyword evidence="7" id="KW-1133">Transmembrane helix</keyword>
<dbReference type="RefSeq" id="WP_127190695.1">
    <property type="nucleotide sequence ID" value="NZ_RZNY01000002.1"/>
</dbReference>
<reference evidence="10 11" key="1">
    <citation type="submission" date="2018-12" db="EMBL/GenBank/DDBJ databases">
        <authorList>
            <person name="Sun L."/>
            <person name="Chen Z."/>
        </authorList>
    </citation>
    <scope>NUCLEOTIDE SEQUENCE [LARGE SCALE GENOMIC DNA]</scope>
    <source>
        <strain evidence="10 11">DSM 15890</strain>
    </source>
</reference>
<dbReference type="SUPFAM" id="SSF58104">
    <property type="entry name" value="Methyl-accepting chemotaxis protein (MCP) signaling domain"/>
    <property type="match status" value="1"/>
</dbReference>
<keyword evidence="11" id="KW-1185">Reference proteome</keyword>
<evidence type="ECO:0000259" key="9">
    <source>
        <dbReference type="PROSITE" id="PS50885"/>
    </source>
</evidence>
<keyword evidence="7" id="KW-0812">Transmembrane</keyword>
<evidence type="ECO:0000256" key="3">
    <source>
        <dbReference type="ARBA" id="ARBA00023136"/>
    </source>
</evidence>
<evidence type="ECO:0000313" key="10">
    <source>
        <dbReference type="EMBL" id="RUT48274.1"/>
    </source>
</evidence>
<dbReference type="Proteomes" id="UP000279446">
    <property type="component" value="Unassembled WGS sequence"/>
</dbReference>
<sequence length="563" mass="61479">MRSVRSKLIGSFSIVLIFVVLLAYMGLSQVAKMRDFTSDVTTRWMYGIQTIDQVNLSLEQYESSYLKQSLTKDTQELEQLNTRIDSLFLQIDDGIVKYQSTTFTEEDKKLYTELTNVWATYKELMDSLFSGKNSAEEQTKIAEEISVTFDKMRVTIDALIQINHNGAQQSEQDSQALFVSTASIIFYIGIAILIIILVLAWLLTRNLTKPLIATTATMNLIAAGDLTVKPMVINRKDEFGTMMEAVNRTVANLQLSVKQMQDSSNSIATASLQMYYSSEQNSEAARLVAESIQQVAVGSEEQANAASECGKVIDEMAQGVGRIAESAVEVAELSQYAASQATIGSERILDVSDRMKKLSDSVEIASQTIHKLEQQSEQINVMSSLIGQISAQTNLLALNANIEAARAGEHGRCFAIVAGEIRKLATQSDEASHNITELIESIKQDTLISVTAMSQSLAEVQEGVLSVEHAEQAFKEIVLSTTDVSTRVQETAAATEQLAASSEEVAASIANMGHIAQQTADMSQQVAASTEEQLASSEEITTSSQSMSGISKELNSLVSQFKL</sequence>
<feature type="domain" description="Methyl-accepting transducer" evidence="8">
    <location>
        <begin position="277"/>
        <end position="513"/>
    </location>
</feature>
<dbReference type="PANTHER" id="PTHR32089">
    <property type="entry name" value="METHYL-ACCEPTING CHEMOTAXIS PROTEIN MCPB"/>
    <property type="match status" value="1"/>
</dbReference>
<dbReference type="Pfam" id="PF00015">
    <property type="entry name" value="MCPsignal"/>
    <property type="match status" value="1"/>
</dbReference>
<dbReference type="EMBL" id="RZNY01000002">
    <property type="protein sequence ID" value="RUT48274.1"/>
    <property type="molecule type" value="Genomic_DNA"/>
</dbReference>
<evidence type="ECO:0000256" key="1">
    <source>
        <dbReference type="ARBA" id="ARBA00004236"/>
    </source>
</evidence>
<evidence type="ECO:0000313" key="11">
    <source>
        <dbReference type="Proteomes" id="UP000279446"/>
    </source>
</evidence>
<evidence type="ECO:0000256" key="7">
    <source>
        <dbReference type="SAM" id="Phobius"/>
    </source>
</evidence>
<dbReference type="OrthoDB" id="358716at2"/>
<evidence type="ECO:0000259" key="8">
    <source>
        <dbReference type="PROSITE" id="PS50111"/>
    </source>
</evidence>
<feature type="domain" description="HAMP" evidence="9">
    <location>
        <begin position="205"/>
        <end position="258"/>
    </location>
</feature>
<dbReference type="SMART" id="SM00304">
    <property type="entry name" value="HAMP"/>
    <property type="match status" value="1"/>
</dbReference>
<comment type="subcellular location">
    <subcellularLocation>
        <location evidence="1">Cell membrane</location>
    </subcellularLocation>
</comment>
<dbReference type="PROSITE" id="PS50111">
    <property type="entry name" value="CHEMOTAXIS_TRANSDUC_2"/>
    <property type="match status" value="1"/>
</dbReference>
<gene>
    <name evidence="10" type="ORF">EJP82_03855</name>
</gene>
<dbReference type="InterPro" id="IPR003660">
    <property type="entry name" value="HAMP_dom"/>
</dbReference>
<dbReference type="Gene3D" id="1.10.287.950">
    <property type="entry name" value="Methyl-accepting chemotaxis protein"/>
    <property type="match status" value="1"/>
</dbReference>
<dbReference type="AlphaFoldDB" id="A0A3S1DVI4"/>
<dbReference type="GO" id="GO:0005886">
    <property type="term" value="C:plasma membrane"/>
    <property type="evidence" value="ECO:0007669"/>
    <property type="project" value="UniProtKB-SubCell"/>
</dbReference>
<protein>
    <submittedName>
        <fullName evidence="10">Methyl-accepting chemotaxis protein</fullName>
    </submittedName>
</protein>
<keyword evidence="3 7" id="KW-0472">Membrane</keyword>
<comment type="similarity">
    <text evidence="5">Belongs to the methyl-accepting chemotaxis (MCP) protein family.</text>
</comment>
<dbReference type="InterPro" id="IPR024478">
    <property type="entry name" value="HlyB_4HB_MCP"/>
</dbReference>
<name>A0A3S1DVI4_9BACL</name>
<evidence type="ECO:0000256" key="6">
    <source>
        <dbReference type="PROSITE-ProRule" id="PRU00284"/>
    </source>
</evidence>
<dbReference type="InterPro" id="IPR004089">
    <property type="entry name" value="MCPsignal_dom"/>
</dbReference>
<keyword evidence="2" id="KW-1003">Cell membrane</keyword>
<comment type="caution">
    <text evidence="10">The sequence shown here is derived from an EMBL/GenBank/DDBJ whole genome shotgun (WGS) entry which is preliminary data.</text>
</comment>
<feature type="transmembrane region" description="Helical" evidence="7">
    <location>
        <begin position="184"/>
        <end position="203"/>
    </location>
</feature>
<evidence type="ECO:0000256" key="5">
    <source>
        <dbReference type="ARBA" id="ARBA00029447"/>
    </source>
</evidence>
<dbReference type="SMART" id="SM00283">
    <property type="entry name" value="MA"/>
    <property type="match status" value="1"/>
</dbReference>
<dbReference type="Pfam" id="PF12729">
    <property type="entry name" value="4HB_MCP_1"/>
    <property type="match status" value="1"/>
</dbReference>
<dbReference type="Pfam" id="PF00672">
    <property type="entry name" value="HAMP"/>
    <property type="match status" value="1"/>
</dbReference>
<dbReference type="Gene3D" id="6.10.340.10">
    <property type="match status" value="1"/>
</dbReference>
<keyword evidence="4 6" id="KW-0807">Transducer</keyword>
<evidence type="ECO:0000256" key="4">
    <source>
        <dbReference type="ARBA" id="ARBA00023224"/>
    </source>
</evidence>
<dbReference type="CDD" id="cd11386">
    <property type="entry name" value="MCP_signal"/>
    <property type="match status" value="1"/>
</dbReference>
<proteinExistence type="inferred from homology"/>